<dbReference type="EMBL" id="CP133616">
    <property type="protein sequence ID" value="WMV31431.1"/>
    <property type="molecule type" value="Genomic_DNA"/>
</dbReference>
<proteinExistence type="predicted"/>
<dbReference type="AlphaFoldDB" id="A0AAF0TT13"/>
<name>A0AAF0TT13_SOLVR</name>
<protein>
    <submittedName>
        <fullName evidence="1">Uncharacterized protein</fullName>
    </submittedName>
</protein>
<evidence type="ECO:0000313" key="1">
    <source>
        <dbReference type="EMBL" id="WMV31431.1"/>
    </source>
</evidence>
<evidence type="ECO:0000313" key="2">
    <source>
        <dbReference type="Proteomes" id="UP001234989"/>
    </source>
</evidence>
<organism evidence="1 2">
    <name type="scientific">Solanum verrucosum</name>
    <dbReference type="NCBI Taxonomy" id="315347"/>
    <lineage>
        <taxon>Eukaryota</taxon>
        <taxon>Viridiplantae</taxon>
        <taxon>Streptophyta</taxon>
        <taxon>Embryophyta</taxon>
        <taxon>Tracheophyta</taxon>
        <taxon>Spermatophyta</taxon>
        <taxon>Magnoliopsida</taxon>
        <taxon>eudicotyledons</taxon>
        <taxon>Gunneridae</taxon>
        <taxon>Pentapetalae</taxon>
        <taxon>asterids</taxon>
        <taxon>lamiids</taxon>
        <taxon>Solanales</taxon>
        <taxon>Solanaceae</taxon>
        <taxon>Solanoideae</taxon>
        <taxon>Solaneae</taxon>
        <taxon>Solanum</taxon>
    </lineage>
</organism>
<reference evidence="1" key="1">
    <citation type="submission" date="2023-08" db="EMBL/GenBank/DDBJ databases">
        <title>A de novo genome assembly of Solanum verrucosum Schlechtendal, a Mexican diploid species geographically isolated from the other diploid A-genome species in potato relatives.</title>
        <authorList>
            <person name="Hosaka K."/>
        </authorList>
    </citation>
    <scope>NUCLEOTIDE SEQUENCE</scope>
    <source>
        <tissue evidence="1">Young leaves</tissue>
    </source>
</reference>
<keyword evidence="2" id="KW-1185">Reference proteome</keyword>
<dbReference type="Proteomes" id="UP001234989">
    <property type="component" value="Chromosome 5"/>
</dbReference>
<gene>
    <name evidence="1" type="ORF">MTR67_024816</name>
</gene>
<sequence length="78" mass="8755">MSNDPLIQFILTHSNFVQTVHLSPLDMTNYAFQRSHMHGKNIDTVTFKSAPVNVMAYPKNGTVNATMTALMTKNVLMK</sequence>
<accession>A0AAF0TT13</accession>